<proteinExistence type="predicted"/>
<dbReference type="SUPFAM" id="SSF52151">
    <property type="entry name" value="FabD/lysophospholipase-like"/>
    <property type="match status" value="1"/>
</dbReference>
<dbReference type="GO" id="GO:0016042">
    <property type="term" value="P:lipid catabolic process"/>
    <property type="evidence" value="ECO:0007669"/>
    <property type="project" value="UniProtKB-UniRule"/>
</dbReference>
<dbReference type="PANTHER" id="PTHR14226">
    <property type="entry name" value="NEUROPATHY TARGET ESTERASE/SWISS CHEESE D.MELANOGASTER"/>
    <property type="match status" value="1"/>
</dbReference>
<dbReference type="PANTHER" id="PTHR14226:SF57">
    <property type="entry name" value="BLR7027 PROTEIN"/>
    <property type="match status" value="1"/>
</dbReference>
<evidence type="ECO:0000256" key="2">
    <source>
        <dbReference type="ARBA" id="ARBA00022963"/>
    </source>
</evidence>
<feature type="short sequence motif" description="GXSXG" evidence="4">
    <location>
        <begin position="50"/>
        <end position="54"/>
    </location>
</feature>
<evidence type="ECO:0000313" key="7">
    <source>
        <dbReference type="Proteomes" id="UP000587991"/>
    </source>
</evidence>
<sequence length="398" mass="43515">MSSRWQTKQHEIGLILSGGGARAAYQVGVLKAIAKLLPPERRFPFRIIVGTSAGAINATALAAEPSGFHAGIHQLELVWKTLHCHSIYRSDFAGVSKQILYWLASFFLGGMGRRNPRSFLDNSPLKGFLQKVITFRNIQASVAADNLKAVSVTALGYSSGQSVCFYEGDPCHNWQRAQRVGVSCTLSLEHLLASSAIPLVFPAARIHREYFGDGSIRQHAPVSPALHFGASKVLVIGVSPHARAPERHKTSSHPSLAQVAGQLLNGTFLDSLENDLERLQVLNRLLDLIPENKLEEAGIPMRKVDVLLVAPSKPLEALAAQHSMHFPWAVRYLLRGIGALRRGGSVLASYLLFEPPYTRDLIRLGYQDAMQQKEEILAFMGVEAPASTTQENTFSGAL</sequence>
<dbReference type="GO" id="GO:0016787">
    <property type="term" value="F:hydrolase activity"/>
    <property type="evidence" value="ECO:0007669"/>
    <property type="project" value="UniProtKB-UniRule"/>
</dbReference>
<protein>
    <submittedName>
        <fullName evidence="6">Patatin-like phospholipase family protein</fullName>
    </submittedName>
</protein>
<dbReference type="PROSITE" id="PS51635">
    <property type="entry name" value="PNPLA"/>
    <property type="match status" value="1"/>
</dbReference>
<evidence type="ECO:0000313" key="6">
    <source>
        <dbReference type="EMBL" id="NLR75368.1"/>
    </source>
</evidence>
<dbReference type="EMBL" id="JABAIM010000002">
    <property type="protein sequence ID" value="NLR75368.1"/>
    <property type="molecule type" value="Genomic_DNA"/>
</dbReference>
<feature type="active site" description="Nucleophile" evidence="4">
    <location>
        <position position="52"/>
    </location>
</feature>
<name>A0A847SDW7_9NEIS</name>
<dbReference type="RefSeq" id="WP_168877041.1">
    <property type="nucleotide sequence ID" value="NZ_JABAIM010000002.1"/>
</dbReference>
<dbReference type="Gene3D" id="3.40.1090.10">
    <property type="entry name" value="Cytosolic phospholipase A2 catalytic domain"/>
    <property type="match status" value="1"/>
</dbReference>
<keyword evidence="7" id="KW-1185">Reference proteome</keyword>
<dbReference type="InterPro" id="IPR002641">
    <property type="entry name" value="PNPLA_dom"/>
</dbReference>
<dbReference type="AlphaFoldDB" id="A0A847SDW7"/>
<evidence type="ECO:0000259" key="5">
    <source>
        <dbReference type="PROSITE" id="PS51635"/>
    </source>
</evidence>
<keyword evidence="1 4" id="KW-0378">Hydrolase</keyword>
<organism evidence="6 7">
    <name type="scientific">Leeia aquatica</name>
    <dbReference type="NCBI Taxonomy" id="2725557"/>
    <lineage>
        <taxon>Bacteria</taxon>
        <taxon>Pseudomonadati</taxon>
        <taxon>Pseudomonadota</taxon>
        <taxon>Betaproteobacteria</taxon>
        <taxon>Neisseriales</taxon>
        <taxon>Leeiaceae</taxon>
        <taxon>Leeia</taxon>
    </lineage>
</organism>
<dbReference type="InterPro" id="IPR016035">
    <property type="entry name" value="Acyl_Trfase/lysoPLipase"/>
</dbReference>
<feature type="active site" description="Proton acceptor" evidence="4">
    <location>
        <position position="213"/>
    </location>
</feature>
<gene>
    <name evidence="6" type="ORF">HF682_09375</name>
</gene>
<evidence type="ECO:0000256" key="3">
    <source>
        <dbReference type="ARBA" id="ARBA00023098"/>
    </source>
</evidence>
<keyword evidence="3 4" id="KW-0443">Lipid metabolism</keyword>
<reference evidence="6 7" key="1">
    <citation type="submission" date="2020-04" db="EMBL/GenBank/DDBJ databases">
        <title>Draft genome of Leeia sp. IMCC25680.</title>
        <authorList>
            <person name="Song J."/>
            <person name="Cho J.-C."/>
        </authorList>
    </citation>
    <scope>NUCLEOTIDE SEQUENCE [LARGE SCALE GENOMIC DNA]</scope>
    <source>
        <strain evidence="6 7">IMCC25680</strain>
    </source>
</reference>
<evidence type="ECO:0000256" key="1">
    <source>
        <dbReference type="ARBA" id="ARBA00022801"/>
    </source>
</evidence>
<feature type="domain" description="PNPLA" evidence="5">
    <location>
        <begin position="14"/>
        <end position="226"/>
    </location>
</feature>
<dbReference type="Proteomes" id="UP000587991">
    <property type="component" value="Unassembled WGS sequence"/>
</dbReference>
<comment type="caution">
    <text evidence="6">The sequence shown here is derived from an EMBL/GenBank/DDBJ whole genome shotgun (WGS) entry which is preliminary data.</text>
</comment>
<keyword evidence="2 4" id="KW-0442">Lipid degradation</keyword>
<dbReference type="Pfam" id="PF01734">
    <property type="entry name" value="Patatin"/>
    <property type="match status" value="1"/>
</dbReference>
<accession>A0A847SDW7</accession>
<comment type="caution">
    <text evidence="4">Lacks conserved residue(s) required for the propagation of feature annotation.</text>
</comment>
<dbReference type="InterPro" id="IPR050301">
    <property type="entry name" value="NTE"/>
</dbReference>
<evidence type="ECO:0000256" key="4">
    <source>
        <dbReference type="PROSITE-ProRule" id="PRU01161"/>
    </source>
</evidence>